<feature type="transmembrane region" description="Helical" evidence="6">
    <location>
        <begin position="405"/>
        <end position="424"/>
    </location>
</feature>
<dbReference type="GeneID" id="78360543"/>
<keyword evidence="4 6" id="KW-1133">Transmembrane helix</keyword>
<feature type="transmembrane region" description="Helical" evidence="6">
    <location>
        <begin position="372"/>
        <end position="393"/>
    </location>
</feature>
<evidence type="ECO:0000256" key="5">
    <source>
        <dbReference type="ARBA" id="ARBA00023136"/>
    </source>
</evidence>
<dbReference type="PANTHER" id="PTHR30627:SF24">
    <property type="entry name" value="PENICILLIN-BINDING PROTEIN 4B"/>
    <property type="match status" value="1"/>
</dbReference>
<name>A0A369LXT4_9ACTN</name>
<dbReference type="Proteomes" id="UP000254000">
    <property type="component" value="Unassembled WGS sequence"/>
</dbReference>
<dbReference type="GO" id="GO:0071555">
    <property type="term" value="P:cell wall organization"/>
    <property type="evidence" value="ECO:0007669"/>
    <property type="project" value="TreeGrafter"/>
</dbReference>
<feature type="transmembrane region" description="Helical" evidence="6">
    <location>
        <begin position="165"/>
        <end position="182"/>
    </location>
</feature>
<dbReference type="PANTHER" id="PTHR30627">
    <property type="entry name" value="PEPTIDOGLYCAN D,D-TRANSPEPTIDASE"/>
    <property type="match status" value="1"/>
</dbReference>
<evidence type="ECO:0000256" key="6">
    <source>
        <dbReference type="SAM" id="Phobius"/>
    </source>
</evidence>
<reference evidence="9 10" key="1">
    <citation type="journal article" date="2018" name="Elife">
        <title>Discovery and characterization of a prevalent human gut bacterial enzyme sufficient for the inactivation of a family of plant toxins.</title>
        <authorList>
            <person name="Koppel N."/>
            <person name="Bisanz J.E."/>
            <person name="Pandelia M.E."/>
            <person name="Turnbaugh P.J."/>
            <person name="Balskus E.P."/>
        </authorList>
    </citation>
    <scope>NUCLEOTIDE SEQUENCE [LARGE SCALE GENOMIC DNA]</scope>
    <source>
        <strain evidence="9 10">3C</strain>
    </source>
</reference>
<evidence type="ECO:0000256" key="1">
    <source>
        <dbReference type="ARBA" id="ARBA00004141"/>
    </source>
</evidence>
<dbReference type="Gene3D" id="3.90.1310.10">
    <property type="entry name" value="Penicillin-binding protein 2a (Domain 2)"/>
    <property type="match status" value="1"/>
</dbReference>
<dbReference type="InterPro" id="IPR001460">
    <property type="entry name" value="PCN-bd_Tpept"/>
</dbReference>
<dbReference type="GO" id="GO:0016740">
    <property type="term" value="F:transferase activity"/>
    <property type="evidence" value="ECO:0007669"/>
    <property type="project" value="UniProtKB-KW"/>
</dbReference>
<dbReference type="GO" id="GO:0008360">
    <property type="term" value="P:regulation of cell shape"/>
    <property type="evidence" value="ECO:0007669"/>
    <property type="project" value="UniProtKB-KW"/>
</dbReference>
<dbReference type="InterPro" id="IPR050515">
    <property type="entry name" value="Beta-lactam/transpept"/>
</dbReference>
<feature type="transmembrane region" description="Helical" evidence="6">
    <location>
        <begin position="339"/>
        <end position="360"/>
    </location>
</feature>
<comment type="caution">
    <text evidence="9">The sequence shown here is derived from an EMBL/GenBank/DDBJ whole genome shotgun (WGS) entry which is preliminary data.</text>
</comment>
<dbReference type="OrthoDB" id="9766847at2"/>
<dbReference type="GO" id="GO:0008658">
    <property type="term" value="F:penicillin binding"/>
    <property type="evidence" value="ECO:0007669"/>
    <property type="project" value="InterPro"/>
</dbReference>
<keyword evidence="10" id="KW-1185">Reference proteome</keyword>
<feature type="domain" description="Penicillin-binding protein transpeptidase" evidence="7">
    <location>
        <begin position="609"/>
        <end position="926"/>
    </location>
</feature>
<evidence type="ECO:0000256" key="2">
    <source>
        <dbReference type="ARBA" id="ARBA00022692"/>
    </source>
</evidence>
<dbReference type="Gene3D" id="3.40.710.10">
    <property type="entry name" value="DD-peptidase/beta-lactamase superfamily"/>
    <property type="match status" value="1"/>
</dbReference>
<dbReference type="InterPro" id="IPR012338">
    <property type="entry name" value="Beta-lactam/transpept-like"/>
</dbReference>
<dbReference type="Pfam" id="PF01098">
    <property type="entry name" value="FTSW_RODA_SPOVE"/>
    <property type="match status" value="1"/>
</dbReference>
<accession>A0A369LXT4</accession>
<evidence type="ECO:0000259" key="7">
    <source>
        <dbReference type="Pfam" id="PF00905"/>
    </source>
</evidence>
<evidence type="ECO:0000313" key="9">
    <source>
        <dbReference type="EMBL" id="RDB62978.1"/>
    </source>
</evidence>
<feature type="transmembrane region" description="Helical" evidence="6">
    <location>
        <begin position="33"/>
        <end position="53"/>
    </location>
</feature>
<evidence type="ECO:0000256" key="3">
    <source>
        <dbReference type="ARBA" id="ARBA00022960"/>
    </source>
</evidence>
<feature type="domain" description="Penicillin binding protein A dimerisation" evidence="8">
    <location>
        <begin position="506"/>
        <end position="588"/>
    </location>
</feature>
<dbReference type="RefSeq" id="WP_114569330.1">
    <property type="nucleotide sequence ID" value="NZ_CABMMS010000008.1"/>
</dbReference>
<dbReference type="SUPFAM" id="SSF56601">
    <property type="entry name" value="beta-lactamase/transpeptidase-like"/>
    <property type="match status" value="1"/>
</dbReference>
<keyword evidence="3" id="KW-0133">Cell shape</keyword>
<keyword evidence="2 6" id="KW-0812">Transmembrane</keyword>
<feature type="transmembrane region" description="Helical" evidence="6">
    <location>
        <begin position="127"/>
        <end position="145"/>
    </location>
</feature>
<feature type="transmembrane region" description="Helical" evidence="6">
    <location>
        <begin position="203"/>
        <end position="220"/>
    </location>
</feature>
<feature type="transmembrane region" description="Helical" evidence="6">
    <location>
        <begin position="462"/>
        <end position="488"/>
    </location>
</feature>
<dbReference type="GO" id="GO:0071972">
    <property type="term" value="F:peptidoglycan L,D-transpeptidase activity"/>
    <property type="evidence" value="ECO:0007669"/>
    <property type="project" value="TreeGrafter"/>
</dbReference>
<dbReference type="Pfam" id="PF21922">
    <property type="entry name" value="PBP_dimer_2"/>
    <property type="match status" value="1"/>
</dbReference>
<protein>
    <submittedName>
        <fullName evidence="9">Peptidoglycan glycosyltransferase</fullName>
    </submittedName>
</protein>
<feature type="transmembrane region" description="Helical" evidence="6">
    <location>
        <begin position="65"/>
        <end position="85"/>
    </location>
</feature>
<comment type="subcellular location">
    <subcellularLocation>
        <location evidence="1">Membrane</location>
        <topology evidence="1">Multi-pass membrane protein</topology>
    </subcellularLocation>
</comment>
<feature type="transmembrane region" description="Helical" evidence="6">
    <location>
        <begin position="97"/>
        <end position="115"/>
    </location>
</feature>
<evidence type="ECO:0000313" key="10">
    <source>
        <dbReference type="Proteomes" id="UP000254000"/>
    </source>
</evidence>
<dbReference type="GO" id="GO:0005886">
    <property type="term" value="C:plasma membrane"/>
    <property type="evidence" value="ECO:0007669"/>
    <property type="project" value="TreeGrafter"/>
</dbReference>
<keyword evidence="5 6" id="KW-0472">Membrane</keyword>
<proteinExistence type="predicted"/>
<dbReference type="InterPro" id="IPR054120">
    <property type="entry name" value="PBPA_dimer"/>
</dbReference>
<gene>
    <name evidence="9" type="ORF">C1877_12655</name>
</gene>
<dbReference type="GO" id="GO:0051301">
    <property type="term" value="P:cell division"/>
    <property type="evidence" value="ECO:0007669"/>
    <property type="project" value="InterPro"/>
</dbReference>
<feature type="transmembrane region" description="Helical" evidence="6">
    <location>
        <begin position="226"/>
        <end position="243"/>
    </location>
</feature>
<dbReference type="Pfam" id="PF00905">
    <property type="entry name" value="Transpeptidase"/>
    <property type="match status" value="1"/>
</dbReference>
<feature type="transmembrane region" description="Helical" evidence="6">
    <location>
        <begin position="7"/>
        <end position="27"/>
    </location>
</feature>
<feature type="transmembrane region" description="Helical" evidence="6">
    <location>
        <begin position="248"/>
        <end position="268"/>
    </location>
</feature>
<organism evidence="9 10">
    <name type="scientific">Gordonibacter pamelaeae</name>
    <dbReference type="NCBI Taxonomy" id="471189"/>
    <lineage>
        <taxon>Bacteria</taxon>
        <taxon>Bacillati</taxon>
        <taxon>Actinomycetota</taxon>
        <taxon>Coriobacteriia</taxon>
        <taxon>Eggerthellales</taxon>
        <taxon>Eggerthellaceae</taxon>
        <taxon>Gordonibacter</taxon>
    </lineage>
</organism>
<sequence>MTRRNLELVLLCVAAPIVVLLFAMLAINQGQSLNATTLGVPIGIFVAFVIAHLAVRKFAPKADPAILPISFALSGIGIAFITRLAPYADKSSIAINQVMWLFLGVACMVLVLVLFRNLDKVANYKYTLMIVGFALLLSPLLPVIGQEIYGSRIWIGIPGVFSFQPGEIAKIAIVLFLAGYLAQNREMLSVFTWRAGPFNLPDIRTLLPLLLMWLVALLIVVFEKDLGSALVFFFVFLIMLYVATGKKFYLVVGLGLIAVGGVGAYLAFGHVQTRVDIWLDPFADAQNTGYQLVQSLYSIADGDLFGVGLGRGLAGGGNGLPQIPVAESDFIFTVIAEEIGLLGAAGVLLLFLCFAIRGFVTAARAKSDVSSFVAVGLTSIVVLQAFIIVGGITRLIPLTGITLPFISQGGSSLLASFIIVGFLLRCGDEGTGVGEEMASATTSLHANSVLGRVSLGKRLTHAMIILSTLFALLVANLTLIMVVQASYYQNMPGNNHTMAKESRTERGTISTYDGVILAQSVQQEDGTYERVYPAGNLATHVVGYASTQFGTSGIEAAENDTLKGQQNYASWTDVLNSLAGIGGVGNDVTLTLNSKIQQAAQDALSGYAGACVVMDPETGAVLGMASSPTYDAADFAAEIEKANANPDGESTLLNRAIQTLYAPGSTFKIVTLATALEDGVASEDTVFSSPGTMDIGNAPVTNFNKNSYGDITLARATELSSNTVFGQLGVEMGAEKLVDGADKFGFNRKIDFTLNTATSLMAEPDEMTKWELAWSAAGEPVNPQNHPSPAGPQATVLEMALVGCAIANDGAIMNPYLVEGVYNANGERSFTATPNKFLQAVSKETANRVKDVLKGVVTDGTGTAAALPGVEVAGKTGTAEKENGNDSWFVGMAPADNPRVVVAINLELADEGMGTERAQNVLRTALQVQGLL</sequence>
<dbReference type="InterPro" id="IPR001182">
    <property type="entry name" value="FtsW/RodA"/>
</dbReference>
<evidence type="ECO:0000256" key="4">
    <source>
        <dbReference type="ARBA" id="ARBA00022989"/>
    </source>
</evidence>
<evidence type="ECO:0000259" key="8">
    <source>
        <dbReference type="Pfam" id="PF21922"/>
    </source>
</evidence>
<dbReference type="EMBL" id="PPTS01000008">
    <property type="protein sequence ID" value="RDB62978.1"/>
    <property type="molecule type" value="Genomic_DNA"/>
</dbReference>
<dbReference type="AlphaFoldDB" id="A0A369LXT4"/>